<feature type="domain" description="ABC transmembrane type-1" evidence="9">
    <location>
        <begin position="26"/>
        <end position="303"/>
    </location>
</feature>
<evidence type="ECO:0000256" key="6">
    <source>
        <dbReference type="ARBA" id="ARBA00023136"/>
    </source>
</evidence>
<keyword evidence="3" id="KW-0547">Nucleotide-binding</keyword>
<dbReference type="Pfam" id="PF00005">
    <property type="entry name" value="ABC_tran"/>
    <property type="match status" value="1"/>
</dbReference>
<evidence type="ECO:0000256" key="5">
    <source>
        <dbReference type="ARBA" id="ARBA00022989"/>
    </source>
</evidence>
<dbReference type="PANTHER" id="PTHR43394:SF4">
    <property type="entry name" value="TOXIN SECRETION ABC TRANSPORTER ATP-BINDING PROTEIN"/>
    <property type="match status" value="1"/>
</dbReference>
<gene>
    <name evidence="10" type="ORF">U0R10_07885</name>
</gene>
<feature type="transmembrane region" description="Helical" evidence="7">
    <location>
        <begin position="21"/>
        <end position="46"/>
    </location>
</feature>
<evidence type="ECO:0000259" key="9">
    <source>
        <dbReference type="PROSITE" id="PS50929"/>
    </source>
</evidence>
<dbReference type="GO" id="GO:0005524">
    <property type="term" value="F:ATP binding"/>
    <property type="evidence" value="ECO:0007669"/>
    <property type="project" value="UniProtKB-KW"/>
</dbReference>
<keyword evidence="5 7" id="KW-1133">Transmembrane helix</keyword>
<evidence type="ECO:0000256" key="1">
    <source>
        <dbReference type="ARBA" id="ARBA00004651"/>
    </source>
</evidence>
<dbReference type="Proteomes" id="UP001598138">
    <property type="component" value="Unassembled WGS sequence"/>
</dbReference>
<evidence type="ECO:0000256" key="7">
    <source>
        <dbReference type="SAM" id="Phobius"/>
    </source>
</evidence>
<feature type="transmembrane region" description="Helical" evidence="7">
    <location>
        <begin position="58"/>
        <end position="77"/>
    </location>
</feature>
<sequence length="547" mass="61563">MTPSNPLNRIAQLVKLHKKEVVSIYLFSMLSGLINLSLPLGVQTIIGLVMGATMVSSIYVLIFFVVLGVFLVGLLQLNQMKIIETIQQRVFASYAYTFADTIPRMDLKKMDHYFIPEKVNRFFDTVNIQKGFAKLLLDIPIASVQIVFGILLLALYHPLFIILGIFLIILLFLIFNMTSRRGIATSIQESNYKYEVVGFFNEIGRTLKSFKFSQGSDLNLEKTNAHTRGYLEARTQHFHVLLFQYKTLIFFKVSLTVLMLTLGTYLLIEQQLNIGEFIAAEIVILMVIGAVEKLITSLDSAYDVITGLEKIASVTESPLEHSGTMDLNTNKGLEIQLADFSFSFDDDKKVLDSINLQLLPGQKISITGPEGSGKSMLLRILTGNYQDFHGSFQINHFPIHNYSLKSLRKHTGILLHGQEIFGGSLWENISLGQKEITGEVILQKANELGFDDLLNHFPSGFETIIEPIGKKTPQTIVRKILLLRALCGNKKLLLLEEPWAGLESQNKETIKKYLLNLPADTTIVVVSDDADFNRLTDQQINMRHGKI</sequence>
<comment type="caution">
    <text evidence="10">The sequence shown here is derived from an EMBL/GenBank/DDBJ whole genome shotgun (WGS) entry which is preliminary data.</text>
</comment>
<dbReference type="InterPro" id="IPR003439">
    <property type="entry name" value="ABC_transporter-like_ATP-bd"/>
</dbReference>
<feature type="transmembrane region" description="Helical" evidence="7">
    <location>
        <begin position="249"/>
        <end position="268"/>
    </location>
</feature>
<dbReference type="InterPro" id="IPR039421">
    <property type="entry name" value="Type_1_exporter"/>
</dbReference>
<keyword evidence="6 7" id="KW-0472">Membrane</keyword>
<feature type="domain" description="ABC transporter" evidence="8">
    <location>
        <begin position="335"/>
        <end position="547"/>
    </location>
</feature>
<feature type="transmembrane region" description="Helical" evidence="7">
    <location>
        <begin position="135"/>
        <end position="153"/>
    </location>
</feature>
<proteinExistence type="predicted"/>
<name>A0ABW6DCA4_9BACT</name>
<organism evidence="10 11">
    <name type="scientific">Aquirufa avitistagni</name>
    <dbReference type="NCBI Taxonomy" id="3104728"/>
    <lineage>
        <taxon>Bacteria</taxon>
        <taxon>Pseudomonadati</taxon>
        <taxon>Bacteroidota</taxon>
        <taxon>Cytophagia</taxon>
        <taxon>Cytophagales</taxon>
        <taxon>Flectobacillaceae</taxon>
        <taxon>Aquirufa</taxon>
    </lineage>
</organism>
<dbReference type="InterPro" id="IPR003593">
    <property type="entry name" value="AAA+_ATPase"/>
</dbReference>
<dbReference type="Gene3D" id="1.20.1560.10">
    <property type="entry name" value="ABC transporter type 1, transmembrane domain"/>
    <property type="match status" value="1"/>
</dbReference>
<evidence type="ECO:0000259" key="8">
    <source>
        <dbReference type="PROSITE" id="PS50893"/>
    </source>
</evidence>
<evidence type="ECO:0000313" key="11">
    <source>
        <dbReference type="Proteomes" id="UP001598138"/>
    </source>
</evidence>
<dbReference type="InterPro" id="IPR027417">
    <property type="entry name" value="P-loop_NTPase"/>
</dbReference>
<dbReference type="Gene3D" id="3.40.50.300">
    <property type="entry name" value="P-loop containing nucleotide triphosphate hydrolases"/>
    <property type="match status" value="1"/>
</dbReference>
<dbReference type="InterPro" id="IPR011527">
    <property type="entry name" value="ABC1_TM_dom"/>
</dbReference>
<dbReference type="SMART" id="SM00382">
    <property type="entry name" value="AAA"/>
    <property type="match status" value="1"/>
</dbReference>
<dbReference type="InterPro" id="IPR036640">
    <property type="entry name" value="ABC1_TM_sf"/>
</dbReference>
<keyword evidence="2 7" id="KW-0812">Transmembrane</keyword>
<dbReference type="SUPFAM" id="SSF52540">
    <property type="entry name" value="P-loop containing nucleoside triphosphate hydrolases"/>
    <property type="match status" value="1"/>
</dbReference>
<evidence type="ECO:0000256" key="4">
    <source>
        <dbReference type="ARBA" id="ARBA00022840"/>
    </source>
</evidence>
<feature type="transmembrane region" description="Helical" evidence="7">
    <location>
        <begin position="159"/>
        <end position="178"/>
    </location>
</feature>
<evidence type="ECO:0000256" key="3">
    <source>
        <dbReference type="ARBA" id="ARBA00022741"/>
    </source>
</evidence>
<dbReference type="PROSITE" id="PS50929">
    <property type="entry name" value="ABC_TM1F"/>
    <property type="match status" value="1"/>
</dbReference>
<accession>A0ABW6DCA4</accession>
<keyword evidence="4 10" id="KW-0067">ATP-binding</keyword>
<dbReference type="SUPFAM" id="SSF90123">
    <property type="entry name" value="ABC transporter transmembrane region"/>
    <property type="match status" value="1"/>
</dbReference>
<protein>
    <submittedName>
        <fullName evidence="10">ABC transporter ATP-binding protein</fullName>
    </submittedName>
</protein>
<dbReference type="RefSeq" id="WP_377983416.1">
    <property type="nucleotide sequence ID" value="NZ_JBBKXZ010000002.1"/>
</dbReference>
<evidence type="ECO:0000313" key="10">
    <source>
        <dbReference type="EMBL" id="MFD3394536.1"/>
    </source>
</evidence>
<keyword evidence="11" id="KW-1185">Reference proteome</keyword>
<comment type="subcellular location">
    <subcellularLocation>
        <location evidence="1">Cell membrane</location>
        <topology evidence="1">Multi-pass membrane protein</topology>
    </subcellularLocation>
</comment>
<evidence type="ECO:0000256" key="2">
    <source>
        <dbReference type="ARBA" id="ARBA00022692"/>
    </source>
</evidence>
<dbReference type="PANTHER" id="PTHR43394">
    <property type="entry name" value="ATP-DEPENDENT PERMEASE MDL1, MITOCHONDRIAL"/>
    <property type="match status" value="1"/>
</dbReference>
<dbReference type="EMBL" id="JBBKXZ010000002">
    <property type="protein sequence ID" value="MFD3394536.1"/>
    <property type="molecule type" value="Genomic_DNA"/>
</dbReference>
<reference evidence="10 11" key="1">
    <citation type="submission" date="2024-03" db="EMBL/GenBank/DDBJ databases">
        <title>Aquirufa genome sequencing.</title>
        <authorList>
            <person name="Pitt A."/>
            <person name="Hahn M.W."/>
        </authorList>
    </citation>
    <scope>NUCLEOTIDE SEQUENCE [LARGE SCALE GENOMIC DNA]</scope>
    <source>
        <strain evidence="10 11">OSTEICH-129V</strain>
    </source>
</reference>
<dbReference type="PROSITE" id="PS50893">
    <property type="entry name" value="ABC_TRANSPORTER_2"/>
    <property type="match status" value="1"/>
</dbReference>